<name>A0A438E9W8_VITVI</name>
<organism evidence="2 4">
    <name type="scientific">Vitis vinifera</name>
    <name type="common">Grape</name>
    <dbReference type="NCBI Taxonomy" id="29760"/>
    <lineage>
        <taxon>Eukaryota</taxon>
        <taxon>Viridiplantae</taxon>
        <taxon>Streptophyta</taxon>
        <taxon>Embryophyta</taxon>
        <taxon>Tracheophyta</taxon>
        <taxon>Spermatophyta</taxon>
        <taxon>Magnoliopsida</taxon>
        <taxon>eudicotyledons</taxon>
        <taxon>Gunneridae</taxon>
        <taxon>Pentapetalae</taxon>
        <taxon>rosids</taxon>
        <taxon>Vitales</taxon>
        <taxon>Vitaceae</taxon>
        <taxon>Viteae</taxon>
        <taxon>Vitis</taxon>
    </lineage>
</organism>
<evidence type="ECO:0000313" key="2">
    <source>
        <dbReference type="EMBL" id="RVW44422.1"/>
    </source>
</evidence>
<evidence type="ECO:0008006" key="5">
    <source>
        <dbReference type="Google" id="ProtNLM"/>
    </source>
</evidence>
<dbReference type="InterPro" id="IPR007541">
    <property type="entry name" value="Uncharacterised_BSP"/>
</dbReference>
<dbReference type="Proteomes" id="UP000288805">
    <property type="component" value="Unassembled WGS sequence"/>
</dbReference>
<dbReference type="EMBL" id="QGNW01000054">
    <property type="protein sequence ID" value="RVX05898.1"/>
    <property type="molecule type" value="Genomic_DNA"/>
</dbReference>
<evidence type="ECO:0000313" key="4">
    <source>
        <dbReference type="Proteomes" id="UP000288805"/>
    </source>
</evidence>
<proteinExistence type="predicted"/>
<evidence type="ECO:0000256" key="1">
    <source>
        <dbReference type="SAM" id="SignalP"/>
    </source>
</evidence>
<gene>
    <name evidence="3" type="ORF">CK203_023804</name>
    <name evidence="2" type="ORF">CK203_071006</name>
</gene>
<dbReference type="AlphaFoldDB" id="A0A438E9W8"/>
<dbReference type="PANTHER" id="PTHR33321">
    <property type="match status" value="1"/>
</dbReference>
<dbReference type="EMBL" id="QGNW01001357">
    <property type="protein sequence ID" value="RVW44422.1"/>
    <property type="molecule type" value="Genomic_DNA"/>
</dbReference>
<evidence type="ECO:0000313" key="3">
    <source>
        <dbReference type="EMBL" id="RVX05898.1"/>
    </source>
</evidence>
<dbReference type="Pfam" id="PF04450">
    <property type="entry name" value="BSP"/>
    <property type="match status" value="1"/>
</dbReference>
<accession>A0A438E9W8</accession>
<comment type="caution">
    <text evidence="2">The sequence shown here is derived from an EMBL/GenBank/DDBJ whole genome shotgun (WGS) entry which is preliminary data.</text>
</comment>
<feature type="chain" id="PRO_5036108561" description="Basic secretory protease" evidence="1">
    <location>
        <begin position="25"/>
        <end position="244"/>
    </location>
</feature>
<sequence length="244" mass="27368">MAKHMLLISSLVILSTTTRHGVHAVEFFVTNNAGNSAGGIRFSDKIGVEYSRQTLKSATDFIWTIFQQNTKADRKESVQNVTLIIENGNGVAFSSNSEIHLNANYLGEYSSDVKREFTGVIYHEMTHIWQWNGKGQAPGGLIEGIADFVRLRADLAPSFWVRPGQGDRWDEGYDVTALFLDYCNSLRDGFVAELNKKMREEYDSGFFVELLGKTVDQLWSDYKAQNETGHVGGTLYECVAILYA</sequence>
<protein>
    <recommendedName>
        <fullName evidence="5">Basic secretory protease</fullName>
    </recommendedName>
</protein>
<dbReference type="PANTHER" id="PTHR33321:SF12">
    <property type="entry name" value="PLANT BASIC SECRETORY PROTEIN (BSP) FAMILY PROTEIN"/>
    <property type="match status" value="1"/>
</dbReference>
<feature type="signal peptide" evidence="1">
    <location>
        <begin position="1"/>
        <end position="24"/>
    </location>
</feature>
<keyword evidence="1" id="KW-0732">Signal</keyword>
<reference evidence="2 4" key="1">
    <citation type="journal article" date="2018" name="PLoS Genet.">
        <title>Population sequencing reveals clonal diversity and ancestral inbreeding in the grapevine cultivar Chardonnay.</title>
        <authorList>
            <person name="Roach M.J."/>
            <person name="Johnson D.L."/>
            <person name="Bohlmann J."/>
            <person name="van Vuuren H.J."/>
            <person name="Jones S.J."/>
            <person name="Pretorius I.S."/>
            <person name="Schmidt S.A."/>
            <person name="Borneman A.R."/>
        </authorList>
    </citation>
    <scope>NUCLEOTIDE SEQUENCE [LARGE SCALE GENOMIC DNA]</scope>
    <source>
        <strain evidence="4">cv. Chardonnay</strain>
        <strain evidence="2">I10V1</strain>
        <tissue evidence="2">Leaf</tissue>
    </source>
</reference>